<organism evidence="1 2">
    <name type="scientific">Coniosporium apollinis</name>
    <dbReference type="NCBI Taxonomy" id="61459"/>
    <lineage>
        <taxon>Eukaryota</taxon>
        <taxon>Fungi</taxon>
        <taxon>Dikarya</taxon>
        <taxon>Ascomycota</taxon>
        <taxon>Pezizomycotina</taxon>
        <taxon>Dothideomycetes</taxon>
        <taxon>Dothideomycetes incertae sedis</taxon>
        <taxon>Coniosporium</taxon>
    </lineage>
</organism>
<evidence type="ECO:0000313" key="2">
    <source>
        <dbReference type="Proteomes" id="UP001172684"/>
    </source>
</evidence>
<reference evidence="1" key="1">
    <citation type="submission" date="2022-10" db="EMBL/GenBank/DDBJ databases">
        <title>Culturing micro-colonial fungi from biological soil crusts in the Mojave desert and describing Neophaeococcomyces mojavensis, and introducing the new genera and species Taxawa tesnikishii.</title>
        <authorList>
            <person name="Kurbessoian T."/>
            <person name="Stajich J.E."/>
        </authorList>
    </citation>
    <scope>NUCLEOTIDE SEQUENCE</scope>
    <source>
        <strain evidence="1">TK_1</strain>
    </source>
</reference>
<protein>
    <recommendedName>
        <fullName evidence="3">F-box domain-containing protein</fullName>
    </recommendedName>
</protein>
<sequence>MLSTNRRERRIAARKLRRSLAEISPLNSHPQMQSPLFSVLPPEIRNQIFELAVSEYEDTTRPYDPTDDYYRPGHCFPKVINTDLLLTCRRVYYETNAIPMRSATHHIWLGWTTMFRDPHRTPLRFPSLTRKHQTELNHVHVFAYPNLPDLSALISRQQFRPKHLTITVGWNYDWSSPNDEDFPMSLDADWVLANNTKLPDELEDVKIEFEALMRRKDELDRLVKIAMLWRFEMRDGTEMVADKSTSVRRWTRYCKWRGPVSPPWYDYHMVTVVWRRPISSSTKDED</sequence>
<dbReference type="Proteomes" id="UP001172684">
    <property type="component" value="Unassembled WGS sequence"/>
</dbReference>
<evidence type="ECO:0000313" key="1">
    <source>
        <dbReference type="EMBL" id="KAJ9667872.1"/>
    </source>
</evidence>
<dbReference type="EMBL" id="JAPDRL010000010">
    <property type="protein sequence ID" value="KAJ9667872.1"/>
    <property type="molecule type" value="Genomic_DNA"/>
</dbReference>
<keyword evidence="2" id="KW-1185">Reference proteome</keyword>
<gene>
    <name evidence="1" type="ORF">H2201_002058</name>
</gene>
<proteinExistence type="predicted"/>
<name>A0ABQ9P0E6_9PEZI</name>
<accession>A0ABQ9P0E6</accession>
<comment type="caution">
    <text evidence="1">The sequence shown here is derived from an EMBL/GenBank/DDBJ whole genome shotgun (WGS) entry which is preliminary data.</text>
</comment>
<evidence type="ECO:0008006" key="3">
    <source>
        <dbReference type="Google" id="ProtNLM"/>
    </source>
</evidence>